<evidence type="ECO:0000313" key="4">
    <source>
        <dbReference type="Proteomes" id="UP000054538"/>
    </source>
</evidence>
<feature type="region of interest" description="Disordered" evidence="1">
    <location>
        <begin position="1"/>
        <end position="51"/>
    </location>
</feature>
<dbReference type="InterPro" id="IPR055754">
    <property type="entry name" value="DUF7330"/>
</dbReference>
<reference evidence="4" key="2">
    <citation type="submission" date="2015-01" db="EMBL/GenBank/DDBJ databases">
        <title>Evolutionary Origins and Diversification of the Mycorrhizal Mutualists.</title>
        <authorList>
            <consortium name="DOE Joint Genome Institute"/>
            <consortium name="Mycorrhizal Genomics Consortium"/>
            <person name="Kohler A."/>
            <person name="Kuo A."/>
            <person name="Nagy L.G."/>
            <person name="Floudas D."/>
            <person name="Copeland A."/>
            <person name="Barry K.W."/>
            <person name="Cichocki N."/>
            <person name="Veneault-Fourrey C."/>
            <person name="LaButti K."/>
            <person name="Lindquist E.A."/>
            <person name="Lipzen A."/>
            <person name="Lundell T."/>
            <person name="Morin E."/>
            <person name="Murat C."/>
            <person name="Riley R."/>
            <person name="Ohm R."/>
            <person name="Sun H."/>
            <person name="Tunlid A."/>
            <person name="Henrissat B."/>
            <person name="Grigoriev I.V."/>
            <person name="Hibbett D.S."/>
            <person name="Martin F."/>
        </authorList>
    </citation>
    <scope>NUCLEOTIDE SEQUENCE [LARGE SCALE GENOMIC DNA]</scope>
    <source>
        <strain evidence="4">Ve08.2h10</strain>
    </source>
</reference>
<dbReference type="InParanoid" id="A0A0D0D2B0"/>
<dbReference type="STRING" id="930991.A0A0D0D2B0"/>
<dbReference type="Pfam" id="PF24016">
    <property type="entry name" value="DUF7330"/>
    <property type="match status" value="1"/>
</dbReference>
<dbReference type="HOGENOM" id="CLU_070382_3_0_1"/>
<proteinExistence type="predicted"/>
<dbReference type="AlphaFoldDB" id="A0A0D0D2B0"/>
<evidence type="ECO:0000259" key="2">
    <source>
        <dbReference type="Pfam" id="PF24016"/>
    </source>
</evidence>
<keyword evidence="4" id="KW-1185">Reference proteome</keyword>
<organism evidence="3 4">
    <name type="scientific">Paxillus rubicundulus Ve08.2h10</name>
    <dbReference type="NCBI Taxonomy" id="930991"/>
    <lineage>
        <taxon>Eukaryota</taxon>
        <taxon>Fungi</taxon>
        <taxon>Dikarya</taxon>
        <taxon>Basidiomycota</taxon>
        <taxon>Agaricomycotina</taxon>
        <taxon>Agaricomycetes</taxon>
        <taxon>Agaricomycetidae</taxon>
        <taxon>Boletales</taxon>
        <taxon>Paxilineae</taxon>
        <taxon>Paxillaceae</taxon>
        <taxon>Paxillus</taxon>
    </lineage>
</organism>
<protein>
    <recommendedName>
        <fullName evidence="2">DUF7330 domain-containing protein</fullName>
    </recommendedName>
</protein>
<evidence type="ECO:0000256" key="1">
    <source>
        <dbReference type="SAM" id="MobiDB-lite"/>
    </source>
</evidence>
<dbReference type="EMBL" id="KN825490">
    <property type="protein sequence ID" value="KIK90637.1"/>
    <property type="molecule type" value="Genomic_DNA"/>
</dbReference>
<feature type="compositionally biased region" description="Basic and acidic residues" evidence="1">
    <location>
        <begin position="1"/>
        <end position="28"/>
    </location>
</feature>
<feature type="domain" description="DUF7330" evidence="2">
    <location>
        <begin position="65"/>
        <end position="253"/>
    </location>
</feature>
<name>A0A0D0D2B0_9AGAM</name>
<evidence type="ECO:0000313" key="3">
    <source>
        <dbReference type="EMBL" id="KIK90637.1"/>
    </source>
</evidence>
<sequence>MIISEQDLKPEISKRAEVESERARRPAELQDDLPPAYGDHDGSAPVPTATTPRDILAQHGAKPTNYLTLVERDSAIRGTYMIDPHLHIPTHLLPPLAPGQTEEERNNLYLHTRDGTVDVTIWLAGPAANRDAKPPLADKRTTIRVSSDDGPVTVRVNAVDYIDPFLLDVFTRDGRVTVLIPRSFHGPLHLKARDGGHALSDGVLGNSTSLGTAEGTVRYFVGDFSSASEPRCEGDELRLESRDGKIRVRYVDEIDTATSTKGGFFSRMFS</sequence>
<dbReference type="Proteomes" id="UP000054538">
    <property type="component" value="Unassembled WGS sequence"/>
</dbReference>
<reference evidence="3 4" key="1">
    <citation type="submission" date="2014-04" db="EMBL/GenBank/DDBJ databases">
        <authorList>
            <consortium name="DOE Joint Genome Institute"/>
            <person name="Kuo A."/>
            <person name="Kohler A."/>
            <person name="Jargeat P."/>
            <person name="Nagy L.G."/>
            <person name="Floudas D."/>
            <person name="Copeland A."/>
            <person name="Barry K.W."/>
            <person name="Cichocki N."/>
            <person name="Veneault-Fourrey C."/>
            <person name="LaButti K."/>
            <person name="Lindquist E.A."/>
            <person name="Lipzen A."/>
            <person name="Lundell T."/>
            <person name="Morin E."/>
            <person name="Murat C."/>
            <person name="Sun H."/>
            <person name="Tunlid A."/>
            <person name="Henrissat B."/>
            <person name="Grigoriev I.V."/>
            <person name="Hibbett D.S."/>
            <person name="Martin F."/>
            <person name="Nordberg H.P."/>
            <person name="Cantor M.N."/>
            <person name="Hua S.X."/>
        </authorList>
    </citation>
    <scope>NUCLEOTIDE SEQUENCE [LARGE SCALE GENOMIC DNA]</scope>
    <source>
        <strain evidence="3 4">Ve08.2h10</strain>
    </source>
</reference>
<gene>
    <name evidence="3" type="ORF">PAXRUDRAFT_831529</name>
</gene>
<dbReference type="OrthoDB" id="5289249at2759"/>
<accession>A0A0D0D2B0</accession>